<feature type="compositionally biased region" description="Polar residues" evidence="7">
    <location>
        <begin position="33"/>
        <end position="49"/>
    </location>
</feature>
<dbReference type="PANTHER" id="PTHR43811">
    <property type="entry name" value="FKBP-TYPE PEPTIDYL-PROLYL CIS-TRANS ISOMERASE FKPA"/>
    <property type="match status" value="1"/>
</dbReference>
<organism evidence="9 10">
    <name type="scientific">Pseudonocardia oceani</name>
    <dbReference type="NCBI Taxonomy" id="2792013"/>
    <lineage>
        <taxon>Bacteria</taxon>
        <taxon>Bacillati</taxon>
        <taxon>Actinomycetota</taxon>
        <taxon>Actinomycetes</taxon>
        <taxon>Pseudonocardiales</taxon>
        <taxon>Pseudonocardiaceae</taxon>
        <taxon>Pseudonocardia</taxon>
    </lineage>
</organism>
<feature type="domain" description="PPIase FKBP-type" evidence="8">
    <location>
        <begin position="81"/>
        <end position="170"/>
    </location>
</feature>
<evidence type="ECO:0000313" key="9">
    <source>
        <dbReference type="EMBL" id="MBW0131550.1"/>
    </source>
</evidence>
<dbReference type="InterPro" id="IPR001179">
    <property type="entry name" value="PPIase_FKBP_dom"/>
</dbReference>
<dbReference type="EMBL" id="JADQDF010000001">
    <property type="protein sequence ID" value="MBW0131550.1"/>
    <property type="molecule type" value="Genomic_DNA"/>
</dbReference>
<reference evidence="9 10" key="1">
    <citation type="submission" date="2020-11" db="EMBL/GenBank/DDBJ databases">
        <title>Pseudonocardia abyssalis sp. nov. and Pseudonocardia oceani sp. nov., description and phylogenomic analysis of two novel actinomycetes isolated from the deep Southern Ocean.</title>
        <authorList>
            <person name="Parra J."/>
        </authorList>
    </citation>
    <scope>NUCLEOTIDE SEQUENCE [LARGE SCALE GENOMIC DNA]</scope>
    <source>
        <strain evidence="10">KRD185</strain>
    </source>
</reference>
<feature type="region of interest" description="Disordered" evidence="7">
    <location>
        <begin position="13"/>
        <end position="61"/>
    </location>
</feature>
<dbReference type="PANTHER" id="PTHR43811:SF19">
    <property type="entry name" value="39 KDA FK506-BINDING NUCLEAR PROTEIN"/>
    <property type="match status" value="1"/>
</dbReference>
<dbReference type="GO" id="GO:0016853">
    <property type="term" value="F:isomerase activity"/>
    <property type="evidence" value="ECO:0007669"/>
    <property type="project" value="UniProtKB-KW"/>
</dbReference>
<proteinExistence type="inferred from homology"/>
<dbReference type="Proteomes" id="UP000694300">
    <property type="component" value="Unassembled WGS sequence"/>
</dbReference>
<keyword evidence="10" id="KW-1185">Reference proteome</keyword>
<evidence type="ECO:0000256" key="3">
    <source>
        <dbReference type="ARBA" id="ARBA00023110"/>
    </source>
</evidence>
<comment type="caution">
    <text evidence="9">The sequence shown here is derived from an EMBL/GenBank/DDBJ whole genome shotgun (WGS) entry which is preliminary data.</text>
</comment>
<sequence length="170" mass="18219">MVANLCRRPLVPDHRGFPRWSRDRSRHPVSRSGRLSSAHPTNERTTVAQQKPEVDPHDGPAPADLLVTDLVVGDGAEARAGQNVEVHYVGVAHSSGEEFDASWNRGSTFRFPLGAGRVIAGWDQGVVGMKVGGRRRLVIPPHMGYGDRGAGGAIKGGETLIFVVDLLGLS</sequence>
<evidence type="ECO:0000313" key="10">
    <source>
        <dbReference type="Proteomes" id="UP000694300"/>
    </source>
</evidence>
<evidence type="ECO:0000256" key="7">
    <source>
        <dbReference type="SAM" id="MobiDB-lite"/>
    </source>
</evidence>
<evidence type="ECO:0000256" key="5">
    <source>
        <dbReference type="PROSITE-ProRule" id="PRU00277"/>
    </source>
</evidence>
<keyword evidence="4 5" id="KW-0413">Isomerase</keyword>
<name>A0ABS6UH48_9PSEU</name>
<evidence type="ECO:0000259" key="8">
    <source>
        <dbReference type="PROSITE" id="PS50059"/>
    </source>
</evidence>
<evidence type="ECO:0000256" key="6">
    <source>
        <dbReference type="RuleBase" id="RU003915"/>
    </source>
</evidence>
<evidence type="ECO:0000256" key="2">
    <source>
        <dbReference type="ARBA" id="ARBA00006577"/>
    </source>
</evidence>
<dbReference type="Pfam" id="PF00254">
    <property type="entry name" value="FKBP_C"/>
    <property type="match status" value="1"/>
</dbReference>
<evidence type="ECO:0000256" key="1">
    <source>
        <dbReference type="ARBA" id="ARBA00000971"/>
    </source>
</evidence>
<evidence type="ECO:0000256" key="4">
    <source>
        <dbReference type="ARBA" id="ARBA00023235"/>
    </source>
</evidence>
<comment type="catalytic activity">
    <reaction evidence="1 5 6">
        <text>[protein]-peptidylproline (omega=180) = [protein]-peptidylproline (omega=0)</text>
        <dbReference type="Rhea" id="RHEA:16237"/>
        <dbReference type="Rhea" id="RHEA-COMP:10747"/>
        <dbReference type="Rhea" id="RHEA-COMP:10748"/>
        <dbReference type="ChEBI" id="CHEBI:83833"/>
        <dbReference type="ChEBI" id="CHEBI:83834"/>
        <dbReference type="EC" id="5.2.1.8"/>
    </reaction>
</comment>
<dbReference type="EC" id="5.2.1.8" evidence="6"/>
<accession>A0ABS6UH48</accession>
<comment type="similarity">
    <text evidence="2 6">Belongs to the FKBP-type PPIase family.</text>
</comment>
<gene>
    <name evidence="9" type="ORF">I4I82_28275</name>
</gene>
<dbReference type="PROSITE" id="PS50059">
    <property type="entry name" value="FKBP_PPIASE"/>
    <property type="match status" value="1"/>
</dbReference>
<protein>
    <recommendedName>
        <fullName evidence="6">Peptidyl-prolyl cis-trans isomerase</fullName>
        <ecNumber evidence="6">5.2.1.8</ecNumber>
    </recommendedName>
</protein>
<feature type="compositionally biased region" description="Basic and acidic residues" evidence="7">
    <location>
        <begin position="13"/>
        <end position="23"/>
    </location>
</feature>
<keyword evidence="3 5" id="KW-0697">Rotamase</keyword>